<gene>
    <name evidence="1" type="ORF">SAMN05421880_1661</name>
</gene>
<reference evidence="1 2" key="1">
    <citation type="submission" date="2016-10" db="EMBL/GenBank/DDBJ databases">
        <authorList>
            <person name="de Groot N.N."/>
        </authorList>
    </citation>
    <scope>NUCLEOTIDE SEQUENCE [LARGE SCALE GENOMIC DNA]</scope>
    <source>
        <strain evidence="1 2">Nm146</strain>
    </source>
</reference>
<name>A0A1I4V0G6_9PROT</name>
<proteinExistence type="predicted"/>
<sequence>MRVVQNIQMKLGEIDVSQIKFDLRSRDDIPKVLRGLQYLYLDEALRQKVFALLESEIAPKVDKRTGRPGMTLWSILVCGVLRLDLNADYDRLHELVNQHKTLREMLGHGLYDDDKKYAYQTLVDNVSLLTPELLDKLNQLIVEGGHVVVKKGDAALRGRCDSFVVETDVHFPTDINLLWDAMRKAITLTALWCESLQLSDWRQYRYNLRQLKRLMRSAQSKKRRKTKAEGQQENAQMIQAYQAYIDQARCHLDKIQITLRKLSATTPTEVLQKMEIESYLQHAERQIDQIERRVIKGEIIPHAEKVFSLFEPHTEWISKGKAGVPVELGVKVCILEDQYQFILHHHVMEKQTDDQIAVAMVTEAKKRFPTLNACSFDKGFHSPANQTELAQQLDQVTLPRKGKLSKERKEVEQSDAFVKARRTHSAVESAINALEVHGLDKCPDHGIEGFKRYVALAIVARNIRRIGDILWQQDVERERKAIKRKLKYQQAA</sequence>
<evidence type="ECO:0008006" key="3">
    <source>
        <dbReference type="Google" id="ProtNLM"/>
    </source>
</evidence>
<dbReference type="STRING" id="52442.SAMN05421880_1661"/>
<dbReference type="EMBL" id="FOUF01000066">
    <property type="protein sequence ID" value="SFM94625.1"/>
    <property type="molecule type" value="Genomic_DNA"/>
</dbReference>
<protein>
    <recommendedName>
        <fullName evidence="3">ISNCY family transposase</fullName>
    </recommendedName>
</protein>
<evidence type="ECO:0000313" key="1">
    <source>
        <dbReference type="EMBL" id="SFM94625.1"/>
    </source>
</evidence>
<dbReference type="NCBIfam" id="NF033593">
    <property type="entry name" value="transpos_ISNCY_1"/>
    <property type="match status" value="1"/>
</dbReference>
<dbReference type="AlphaFoldDB" id="A0A1I4V0G6"/>
<evidence type="ECO:0000313" key="2">
    <source>
        <dbReference type="Proteomes" id="UP000199561"/>
    </source>
</evidence>
<dbReference type="RefSeq" id="WP_090672742.1">
    <property type="nucleotide sequence ID" value="NZ_FOUF01000066.1"/>
</dbReference>
<accession>A0A1I4V0G6</accession>
<organism evidence="1 2">
    <name type="scientific">Nitrosomonas nitrosa</name>
    <dbReference type="NCBI Taxonomy" id="52442"/>
    <lineage>
        <taxon>Bacteria</taxon>
        <taxon>Pseudomonadati</taxon>
        <taxon>Pseudomonadota</taxon>
        <taxon>Betaproteobacteria</taxon>
        <taxon>Nitrosomonadales</taxon>
        <taxon>Nitrosomonadaceae</taxon>
        <taxon>Nitrosomonas</taxon>
    </lineage>
</organism>
<dbReference type="Proteomes" id="UP000199561">
    <property type="component" value="Unassembled WGS sequence"/>
</dbReference>
<keyword evidence="2" id="KW-1185">Reference proteome</keyword>